<reference evidence="2" key="1">
    <citation type="submission" date="2016-06" db="EMBL/GenBank/DDBJ databases">
        <title>Parallel loss of symbiosis genes in relatives of nitrogen-fixing non-legume Parasponia.</title>
        <authorList>
            <person name="Van Velzen R."/>
            <person name="Holmer R."/>
            <person name="Bu F."/>
            <person name="Rutten L."/>
            <person name="Van Zeijl A."/>
            <person name="Liu W."/>
            <person name="Santuari L."/>
            <person name="Cao Q."/>
            <person name="Sharma T."/>
            <person name="Shen D."/>
            <person name="Roswanjaya Y."/>
            <person name="Wardhani T."/>
            <person name="Kalhor M.S."/>
            <person name="Jansen J."/>
            <person name="Van den Hoogen J."/>
            <person name="Gungor B."/>
            <person name="Hartog M."/>
            <person name="Hontelez J."/>
            <person name="Verver J."/>
            <person name="Yang W.-C."/>
            <person name="Schijlen E."/>
            <person name="Repin R."/>
            <person name="Schilthuizen M."/>
            <person name="Schranz E."/>
            <person name="Heidstra R."/>
            <person name="Miyata K."/>
            <person name="Fedorova E."/>
            <person name="Kohlen W."/>
            <person name="Bisseling T."/>
            <person name="Smit S."/>
            <person name="Geurts R."/>
        </authorList>
    </citation>
    <scope>NUCLEOTIDE SEQUENCE [LARGE SCALE GENOMIC DNA]</scope>
    <source>
        <strain evidence="2">cv. WU1-14</strain>
    </source>
</reference>
<dbReference type="EMBL" id="JXTB01000002">
    <property type="protein sequence ID" value="PON80237.1"/>
    <property type="molecule type" value="Genomic_DNA"/>
</dbReference>
<comment type="caution">
    <text evidence="1">The sequence shown here is derived from an EMBL/GenBank/DDBJ whole genome shotgun (WGS) entry which is preliminary data.</text>
</comment>
<sequence length="163" mass="17609">MAFPYSGAQLSAKTYFIPKAAAKVDRGFIPFSSSAFTSWRANISASTSLSTSNMLLLLLSPSISYQFQQCVILGGKHKGDLTGTELLLLPWPVVVLEEKCLSASMRVSSLLFASEISLSGRLMETFKFDLLSFLCKVRHSGLAGVVLNGDFSILLGRSFADLG</sequence>
<dbReference type="Proteomes" id="UP000237105">
    <property type="component" value="Unassembled WGS sequence"/>
</dbReference>
<protein>
    <submittedName>
        <fullName evidence="1">Uncharacterized protein</fullName>
    </submittedName>
</protein>
<keyword evidence="2" id="KW-1185">Reference proteome</keyword>
<evidence type="ECO:0000313" key="2">
    <source>
        <dbReference type="Proteomes" id="UP000237105"/>
    </source>
</evidence>
<organism evidence="1 2">
    <name type="scientific">Parasponia andersonii</name>
    <name type="common">Sponia andersonii</name>
    <dbReference type="NCBI Taxonomy" id="3476"/>
    <lineage>
        <taxon>Eukaryota</taxon>
        <taxon>Viridiplantae</taxon>
        <taxon>Streptophyta</taxon>
        <taxon>Embryophyta</taxon>
        <taxon>Tracheophyta</taxon>
        <taxon>Spermatophyta</taxon>
        <taxon>Magnoliopsida</taxon>
        <taxon>eudicotyledons</taxon>
        <taxon>Gunneridae</taxon>
        <taxon>Pentapetalae</taxon>
        <taxon>rosids</taxon>
        <taxon>fabids</taxon>
        <taxon>Rosales</taxon>
        <taxon>Cannabaceae</taxon>
        <taxon>Parasponia</taxon>
    </lineage>
</organism>
<dbReference type="AlphaFoldDB" id="A0A2P5E3X4"/>
<dbReference type="OrthoDB" id="10325887at2759"/>
<accession>A0A2P5E3X4</accession>
<proteinExistence type="predicted"/>
<name>A0A2P5E3X4_PARAD</name>
<gene>
    <name evidence="1" type="ORF">PanWU01x14_006870</name>
</gene>
<evidence type="ECO:0000313" key="1">
    <source>
        <dbReference type="EMBL" id="PON80237.1"/>
    </source>
</evidence>